<comment type="caution">
    <text evidence="12">The sequence shown here is derived from an EMBL/GenBank/DDBJ whole genome shotgun (WGS) entry which is preliminary data.</text>
</comment>
<evidence type="ECO:0000256" key="9">
    <source>
        <dbReference type="ARBA" id="ARBA00023136"/>
    </source>
</evidence>
<keyword evidence="6 10" id="KW-1133">Transmembrane helix</keyword>
<dbReference type="GO" id="GO:0000293">
    <property type="term" value="F:ferric-chelate reductase activity"/>
    <property type="evidence" value="ECO:0007669"/>
    <property type="project" value="UniProtKB-ARBA"/>
</dbReference>
<evidence type="ECO:0000256" key="6">
    <source>
        <dbReference type="ARBA" id="ARBA00022989"/>
    </source>
</evidence>
<keyword evidence="13" id="KW-1185">Reference proteome</keyword>
<dbReference type="AlphaFoldDB" id="A0AAN6MW29"/>
<dbReference type="PROSITE" id="PS51384">
    <property type="entry name" value="FAD_FR"/>
    <property type="match status" value="1"/>
</dbReference>
<feature type="transmembrane region" description="Helical" evidence="10">
    <location>
        <begin position="209"/>
        <end position="228"/>
    </location>
</feature>
<dbReference type="GO" id="GO:0015677">
    <property type="term" value="P:copper ion import"/>
    <property type="evidence" value="ECO:0007669"/>
    <property type="project" value="TreeGrafter"/>
</dbReference>
<keyword evidence="9 10" id="KW-0472">Membrane</keyword>
<keyword evidence="7" id="KW-0560">Oxidoreductase</keyword>
<feature type="transmembrane region" description="Helical" evidence="10">
    <location>
        <begin position="283"/>
        <end position="300"/>
    </location>
</feature>
<comment type="subcellular location">
    <subcellularLocation>
        <location evidence="1">Membrane</location>
        <topology evidence="1">Multi-pass membrane protein</topology>
    </subcellularLocation>
</comment>
<evidence type="ECO:0000256" key="3">
    <source>
        <dbReference type="ARBA" id="ARBA00022448"/>
    </source>
</evidence>
<keyword evidence="8" id="KW-0406">Ion transport</keyword>
<dbReference type="InterPro" id="IPR039261">
    <property type="entry name" value="FNR_nucleotide-bd"/>
</dbReference>
<evidence type="ECO:0000256" key="1">
    <source>
        <dbReference type="ARBA" id="ARBA00004141"/>
    </source>
</evidence>
<evidence type="ECO:0000313" key="13">
    <source>
        <dbReference type="Proteomes" id="UP001303473"/>
    </source>
</evidence>
<dbReference type="Proteomes" id="UP001303473">
    <property type="component" value="Unassembled WGS sequence"/>
</dbReference>
<dbReference type="InterPro" id="IPR013130">
    <property type="entry name" value="Fe3_Rdtase_TM_dom"/>
</dbReference>
<dbReference type="GO" id="GO:0005886">
    <property type="term" value="C:plasma membrane"/>
    <property type="evidence" value="ECO:0007669"/>
    <property type="project" value="TreeGrafter"/>
</dbReference>
<dbReference type="PANTHER" id="PTHR32361:SF3">
    <property type="entry name" value="REDUCTASE, PUTATIVE (AFU_ORTHOLOGUE AFUA_6G13750)-RELATED"/>
    <property type="match status" value="1"/>
</dbReference>
<feature type="transmembrane region" description="Helical" evidence="10">
    <location>
        <begin position="167"/>
        <end position="188"/>
    </location>
</feature>
<dbReference type="Pfam" id="PF08030">
    <property type="entry name" value="NAD_binding_6"/>
    <property type="match status" value="1"/>
</dbReference>
<feature type="domain" description="FAD-binding FR-type" evidence="11">
    <location>
        <begin position="314"/>
        <end position="461"/>
    </location>
</feature>
<dbReference type="SFLD" id="SFLDG01168">
    <property type="entry name" value="Ferric_reductase_subgroup_(FRE"/>
    <property type="match status" value="1"/>
</dbReference>
<proteinExistence type="inferred from homology"/>
<protein>
    <submittedName>
        <fullName evidence="12">Ferric reductase transmembrane component 3</fullName>
    </submittedName>
</protein>
<gene>
    <name evidence="12" type="ORF">QBC46DRAFT_368135</name>
</gene>
<dbReference type="InterPro" id="IPR017927">
    <property type="entry name" value="FAD-bd_FR_type"/>
</dbReference>
<dbReference type="PANTHER" id="PTHR32361">
    <property type="entry name" value="FERRIC/CUPRIC REDUCTASE TRANSMEMBRANE COMPONENT"/>
    <property type="match status" value="1"/>
</dbReference>
<sequence length="649" mass="71977">MSLPLVARMIQNFTGETNLEHHWGYADRVVPCKNDAGSCAYLDSVYNSHDLGMLCSGIFWATIGGILFVWGLGRRIFSSRGQEDLVVPEPDRERPQTVPRASALTRLRHSIATTSRTYLLPNSVLVLAMLLGYLAIWAFVGIVYATWITPVKNPPGVFNTRTSLGPWADRIGVLAYALTPLSVLLASRESLLSLVTGVPYTSFMFLHRWTGYVIILQSALHTIGWCVVETRLYQPQPAVWNTLIAQQWMVWGLVAMVLLVIMWFFSLSWTIRNVTGYEFFRKSHYVLAMVYIGAVIGHWVELQCFLVPGLVLWLADRFARLVRTGLLHYGYNHRWGFAPAQADAIFWADEKHGDIVRLDFKHPQAPWKIGQHFYLCFPESSIWQSHPFTPLSLPIPLDSRGRVQHSYIFRAKKGETRKMARLLTQKAAIATMMAGDKVGSPAPVVRTPVVLQGPYGESIIDGLAQHHNVLCVAGGTGITYVLPVLLGLAREQANPGRRIELIWAVKRQLDLEWVRPELGGLQRLGSAHCIRVRIFITDDETTTQNGPELADEESTVEETTTTAAAASSASSADIPLALAARAGRPDLMALVHGFVDSVTAGPTRVFASGPPAMIGALRCAVAECNSGPKVWKGDQRGNVELASDDRMEW</sequence>
<accession>A0AAN6MW29</accession>
<dbReference type="Pfam" id="PF08022">
    <property type="entry name" value="FAD_binding_8"/>
    <property type="match status" value="1"/>
</dbReference>
<reference evidence="13" key="1">
    <citation type="journal article" date="2023" name="Mol. Phylogenet. Evol.">
        <title>Genome-scale phylogeny and comparative genomics of the fungal order Sordariales.</title>
        <authorList>
            <person name="Hensen N."/>
            <person name="Bonometti L."/>
            <person name="Westerberg I."/>
            <person name="Brannstrom I.O."/>
            <person name="Guillou S."/>
            <person name="Cros-Aarteil S."/>
            <person name="Calhoun S."/>
            <person name="Haridas S."/>
            <person name="Kuo A."/>
            <person name="Mondo S."/>
            <person name="Pangilinan J."/>
            <person name="Riley R."/>
            <person name="LaButti K."/>
            <person name="Andreopoulos B."/>
            <person name="Lipzen A."/>
            <person name="Chen C."/>
            <person name="Yan M."/>
            <person name="Daum C."/>
            <person name="Ng V."/>
            <person name="Clum A."/>
            <person name="Steindorff A."/>
            <person name="Ohm R.A."/>
            <person name="Martin F."/>
            <person name="Silar P."/>
            <person name="Natvig D.O."/>
            <person name="Lalanne C."/>
            <person name="Gautier V."/>
            <person name="Ament-Velasquez S.L."/>
            <person name="Kruys A."/>
            <person name="Hutchinson M.I."/>
            <person name="Powell A.J."/>
            <person name="Barry K."/>
            <person name="Miller A.N."/>
            <person name="Grigoriev I.V."/>
            <person name="Debuchy R."/>
            <person name="Gladieux P."/>
            <person name="Hiltunen Thoren M."/>
            <person name="Johannesson H."/>
        </authorList>
    </citation>
    <scope>NUCLEOTIDE SEQUENCE [LARGE SCALE GENOMIC DNA]</scope>
    <source>
        <strain evidence="13">CBS 340.73</strain>
    </source>
</reference>
<dbReference type="InterPro" id="IPR013112">
    <property type="entry name" value="FAD-bd_8"/>
</dbReference>
<evidence type="ECO:0000256" key="7">
    <source>
        <dbReference type="ARBA" id="ARBA00023002"/>
    </source>
</evidence>
<comment type="similarity">
    <text evidence="2">Belongs to the ferric reductase (FRE) family.</text>
</comment>
<feature type="transmembrane region" description="Helical" evidence="10">
    <location>
        <begin position="248"/>
        <end position="271"/>
    </location>
</feature>
<evidence type="ECO:0000259" key="11">
    <source>
        <dbReference type="PROSITE" id="PS51384"/>
    </source>
</evidence>
<dbReference type="Gene3D" id="3.40.50.80">
    <property type="entry name" value="Nucleotide-binding domain of ferredoxin-NADP reductase (FNR) module"/>
    <property type="match status" value="1"/>
</dbReference>
<name>A0AAN6MW29_9PEZI</name>
<dbReference type="InterPro" id="IPR013121">
    <property type="entry name" value="Fe_red_NAD-bd_6"/>
</dbReference>
<keyword evidence="3" id="KW-0813">Transport</keyword>
<dbReference type="GO" id="GO:0006879">
    <property type="term" value="P:intracellular iron ion homeostasis"/>
    <property type="evidence" value="ECO:0007669"/>
    <property type="project" value="TreeGrafter"/>
</dbReference>
<evidence type="ECO:0000256" key="8">
    <source>
        <dbReference type="ARBA" id="ARBA00023065"/>
    </source>
</evidence>
<keyword evidence="5" id="KW-0249">Electron transport</keyword>
<evidence type="ECO:0000256" key="10">
    <source>
        <dbReference type="SAM" id="Phobius"/>
    </source>
</evidence>
<keyword evidence="4 10" id="KW-0812">Transmembrane</keyword>
<dbReference type="CDD" id="cd06186">
    <property type="entry name" value="NOX_Duox_like_FAD_NADP"/>
    <property type="match status" value="1"/>
</dbReference>
<evidence type="ECO:0000256" key="2">
    <source>
        <dbReference type="ARBA" id="ARBA00006278"/>
    </source>
</evidence>
<evidence type="ECO:0000256" key="4">
    <source>
        <dbReference type="ARBA" id="ARBA00022692"/>
    </source>
</evidence>
<dbReference type="Pfam" id="PF01794">
    <property type="entry name" value="Ferric_reduct"/>
    <property type="match status" value="1"/>
</dbReference>
<evidence type="ECO:0000313" key="12">
    <source>
        <dbReference type="EMBL" id="KAK3934540.1"/>
    </source>
</evidence>
<dbReference type="SFLD" id="SFLDS00052">
    <property type="entry name" value="Ferric_Reductase_Domain"/>
    <property type="match status" value="1"/>
</dbReference>
<dbReference type="GO" id="GO:0006826">
    <property type="term" value="P:iron ion transport"/>
    <property type="evidence" value="ECO:0007669"/>
    <property type="project" value="TreeGrafter"/>
</dbReference>
<organism evidence="12 13">
    <name type="scientific">Diplogelasinospora grovesii</name>
    <dbReference type="NCBI Taxonomy" id="303347"/>
    <lineage>
        <taxon>Eukaryota</taxon>
        <taxon>Fungi</taxon>
        <taxon>Dikarya</taxon>
        <taxon>Ascomycota</taxon>
        <taxon>Pezizomycotina</taxon>
        <taxon>Sordariomycetes</taxon>
        <taxon>Sordariomycetidae</taxon>
        <taxon>Sordariales</taxon>
        <taxon>Diplogelasinosporaceae</taxon>
        <taxon>Diplogelasinospora</taxon>
    </lineage>
</organism>
<dbReference type="EMBL" id="MU853980">
    <property type="protein sequence ID" value="KAK3934540.1"/>
    <property type="molecule type" value="Genomic_DNA"/>
</dbReference>
<feature type="transmembrane region" description="Helical" evidence="10">
    <location>
        <begin position="124"/>
        <end position="147"/>
    </location>
</feature>
<evidence type="ECO:0000256" key="5">
    <source>
        <dbReference type="ARBA" id="ARBA00022982"/>
    </source>
</evidence>
<dbReference type="InterPro" id="IPR051410">
    <property type="entry name" value="Ferric/Cupric_Reductase"/>
</dbReference>
<dbReference type="SUPFAM" id="SSF52343">
    <property type="entry name" value="Ferredoxin reductase-like, C-terminal NADP-linked domain"/>
    <property type="match status" value="1"/>
</dbReference>
<feature type="transmembrane region" description="Helical" evidence="10">
    <location>
        <begin position="51"/>
        <end position="72"/>
    </location>
</feature>